<evidence type="ECO:0000256" key="1">
    <source>
        <dbReference type="ARBA" id="ARBA00006056"/>
    </source>
</evidence>
<comment type="similarity">
    <text evidence="1">Belongs to the LDH2/MDH2 oxidoreductase family.</text>
</comment>
<evidence type="ECO:0000313" key="3">
    <source>
        <dbReference type="EMBL" id="HIR92524.1"/>
    </source>
</evidence>
<dbReference type="InterPro" id="IPR036111">
    <property type="entry name" value="Mal/L-sulfo/L-lacto_DH-like_sf"/>
</dbReference>
<dbReference type="InterPro" id="IPR043143">
    <property type="entry name" value="Mal/L-sulf/L-lact_DH-like_NADP"/>
</dbReference>
<accession>A0A9D1EJ46</accession>
<evidence type="ECO:0000256" key="2">
    <source>
        <dbReference type="ARBA" id="ARBA00023002"/>
    </source>
</evidence>
<dbReference type="PANTHER" id="PTHR11091:SF0">
    <property type="entry name" value="MALATE DEHYDROGENASE"/>
    <property type="match status" value="1"/>
</dbReference>
<dbReference type="Proteomes" id="UP000886841">
    <property type="component" value="Unassembled WGS sequence"/>
</dbReference>
<dbReference type="GO" id="GO:0016491">
    <property type="term" value="F:oxidoreductase activity"/>
    <property type="evidence" value="ECO:0007669"/>
    <property type="project" value="UniProtKB-KW"/>
</dbReference>
<dbReference type="InterPro" id="IPR043144">
    <property type="entry name" value="Mal/L-sulf/L-lact_DH-like_ah"/>
</dbReference>
<organism evidence="3 4">
    <name type="scientific">Candidatus Egerieimonas intestinavium</name>
    <dbReference type="NCBI Taxonomy" id="2840777"/>
    <lineage>
        <taxon>Bacteria</taxon>
        <taxon>Bacillati</taxon>
        <taxon>Bacillota</taxon>
        <taxon>Clostridia</taxon>
        <taxon>Lachnospirales</taxon>
        <taxon>Lachnospiraceae</taxon>
        <taxon>Lachnospiraceae incertae sedis</taxon>
        <taxon>Candidatus Egerieimonas</taxon>
    </lineage>
</organism>
<dbReference type="SUPFAM" id="SSF89733">
    <property type="entry name" value="L-sulfolactate dehydrogenase-like"/>
    <property type="match status" value="1"/>
</dbReference>
<dbReference type="Gene3D" id="3.30.1370.60">
    <property type="entry name" value="Hypothetical oxidoreductase yiak, domain 2"/>
    <property type="match status" value="1"/>
</dbReference>
<protein>
    <submittedName>
        <fullName evidence="3">Ldh family oxidoreductase</fullName>
    </submittedName>
</protein>
<reference evidence="3" key="1">
    <citation type="submission" date="2020-10" db="EMBL/GenBank/DDBJ databases">
        <authorList>
            <person name="Gilroy R."/>
        </authorList>
    </citation>
    <scope>NUCLEOTIDE SEQUENCE</scope>
    <source>
        <strain evidence="3">ChiSxjej1B13-7041</strain>
    </source>
</reference>
<keyword evidence="2" id="KW-0560">Oxidoreductase</keyword>
<reference evidence="3" key="2">
    <citation type="journal article" date="2021" name="PeerJ">
        <title>Extensive microbial diversity within the chicken gut microbiome revealed by metagenomics and culture.</title>
        <authorList>
            <person name="Gilroy R."/>
            <person name="Ravi A."/>
            <person name="Getino M."/>
            <person name="Pursley I."/>
            <person name="Horton D.L."/>
            <person name="Alikhan N.F."/>
            <person name="Baker D."/>
            <person name="Gharbi K."/>
            <person name="Hall N."/>
            <person name="Watson M."/>
            <person name="Adriaenssens E.M."/>
            <person name="Foster-Nyarko E."/>
            <person name="Jarju S."/>
            <person name="Secka A."/>
            <person name="Antonio M."/>
            <person name="Oren A."/>
            <person name="Chaudhuri R.R."/>
            <person name="La Ragione R."/>
            <person name="Hildebrand F."/>
            <person name="Pallen M.J."/>
        </authorList>
    </citation>
    <scope>NUCLEOTIDE SEQUENCE</scope>
    <source>
        <strain evidence="3">ChiSxjej1B13-7041</strain>
    </source>
</reference>
<comment type="caution">
    <text evidence="3">The sequence shown here is derived from an EMBL/GenBank/DDBJ whole genome shotgun (WGS) entry which is preliminary data.</text>
</comment>
<evidence type="ECO:0000313" key="4">
    <source>
        <dbReference type="Proteomes" id="UP000886841"/>
    </source>
</evidence>
<dbReference type="InterPro" id="IPR003767">
    <property type="entry name" value="Malate/L-lactate_DH-like"/>
</dbReference>
<sequence>MATYHYLNYEKAFDFCKNYFMTTGISEEDSSTIADVLTTSDLMGIESHGLQRMIMYHGGIKSGRIKPTAKPVIEKETALSAVINANDGFGHIVGKLAMQMAIDKAKEHGIGMTVVNNSTHYGIAGYYSMMAAKEGLLGFSMTNTEGMVVPTFGKTPMLGTNPIAVTMPASPYPLHIDMATSTVPAGKIEVYNKLGKPCPEGWILNAEGKVSTNPQEFIDIRASKSDGGLLPLGGAGELHSGHKGYALGVLVELMTAILSGGYTSYYVRRQKTVEKCCHWFMAVDYTMFGSREEIEAHMSRFMQEIRDSHKADGHDRIFTHGERELSNFDKVKAQGLKASEKTYAELQQIAQEAKLDASLLNEVSVS</sequence>
<proteinExistence type="inferred from homology"/>
<dbReference type="AlphaFoldDB" id="A0A9D1EJ46"/>
<dbReference type="PANTHER" id="PTHR11091">
    <property type="entry name" value="OXIDOREDUCTASE-RELATED"/>
    <property type="match status" value="1"/>
</dbReference>
<name>A0A9D1EJ46_9FIRM</name>
<dbReference type="EMBL" id="DVHU01000031">
    <property type="protein sequence ID" value="HIR92524.1"/>
    <property type="molecule type" value="Genomic_DNA"/>
</dbReference>
<gene>
    <name evidence="3" type="ORF">IAB98_03755</name>
</gene>
<dbReference type="Pfam" id="PF02615">
    <property type="entry name" value="Ldh_2"/>
    <property type="match status" value="1"/>
</dbReference>
<dbReference type="Gene3D" id="1.10.1530.10">
    <property type="match status" value="1"/>
</dbReference>